<gene>
    <name evidence="1" type="ORF">ACFOSU_14380</name>
</gene>
<dbReference type="Proteomes" id="UP001595462">
    <property type="component" value="Unassembled WGS sequence"/>
</dbReference>
<evidence type="ECO:0000313" key="1">
    <source>
        <dbReference type="EMBL" id="MFC3105065.1"/>
    </source>
</evidence>
<organism evidence="1 2">
    <name type="scientific">Salinisphaera aquimarina</name>
    <dbReference type="NCBI Taxonomy" id="2094031"/>
    <lineage>
        <taxon>Bacteria</taxon>
        <taxon>Pseudomonadati</taxon>
        <taxon>Pseudomonadota</taxon>
        <taxon>Gammaproteobacteria</taxon>
        <taxon>Salinisphaerales</taxon>
        <taxon>Salinisphaeraceae</taxon>
        <taxon>Salinisphaera</taxon>
    </lineage>
</organism>
<name>A0ABV7ERB9_9GAMM</name>
<proteinExistence type="predicted"/>
<accession>A0ABV7ERB9</accession>
<dbReference type="EMBL" id="JBHRSS010000006">
    <property type="protein sequence ID" value="MFC3105065.1"/>
    <property type="molecule type" value="Genomic_DNA"/>
</dbReference>
<sequence>MSKSLFLFLASRAQGLGATAYDWIGVFPIFPLGETAILSIAPTSVEPFKARALTMQGTGDGPPTGVERFSSATYVAICF</sequence>
<comment type="caution">
    <text evidence="1">The sequence shown here is derived from an EMBL/GenBank/DDBJ whole genome shotgun (WGS) entry which is preliminary data.</text>
</comment>
<dbReference type="RefSeq" id="WP_380690622.1">
    <property type="nucleotide sequence ID" value="NZ_JBHRSS010000006.1"/>
</dbReference>
<evidence type="ECO:0000313" key="2">
    <source>
        <dbReference type="Proteomes" id="UP001595462"/>
    </source>
</evidence>
<keyword evidence="2" id="KW-1185">Reference proteome</keyword>
<reference evidence="2" key="1">
    <citation type="journal article" date="2019" name="Int. J. Syst. Evol. Microbiol.">
        <title>The Global Catalogue of Microorganisms (GCM) 10K type strain sequencing project: providing services to taxonomists for standard genome sequencing and annotation.</title>
        <authorList>
            <consortium name="The Broad Institute Genomics Platform"/>
            <consortium name="The Broad Institute Genome Sequencing Center for Infectious Disease"/>
            <person name="Wu L."/>
            <person name="Ma J."/>
        </authorList>
    </citation>
    <scope>NUCLEOTIDE SEQUENCE [LARGE SCALE GENOMIC DNA]</scope>
    <source>
        <strain evidence="2">KCTC 52640</strain>
    </source>
</reference>
<protein>
    <submittedName>
        <fullName evidence="1">Uncharacterized protein</fullName>
    </submittedName>
</protein>